<dbReference type="AlphaFoldDB" id="A0A1I1DBX6"/>
<proteinExistence type="predicted"/>
<dbReference type="OrthoDB" id="342681at2"/>
<name>A0A1I1DBX6_BREAD</name>
<evidence type="ECO:0000313" key="2">
    <source>
        <dbReference type="EMBL" id="SFB70043.1"/>
    </source>
</evidence>
<protein>
    <submittedName>
        <fullName evidence="2">Uncharacterized protein</fullName>
    </submittedName>
</protein>
<accession>A0A1I1DBX6</accession>
<dbReference type="Proteomes" id="UP000240042">
    <property type="component" value="Unassembled WGS sequence"/>
</dbReference>
<sequence length="160" mass="18375">MDSAERAMLIRRANELFNARDYKNSLKIYLATAYKDGIGRIASIMEHEKRDKVTALKLYKKAGLHGNVEKLAWDMAQAIRKMLDEDKMTAAQNKGQNYNSSSKISGQAPELMPSEAVRIAKKKLGINDPELSLAERENRIQRWNPVVINRDQLDNKRRKF</sequence>
<reference evidence="3" key="1">
    <citation type="submission" date="2016-10" db="EMBL/GenBank/DDBJ databases">
        <authorList>
            <person name="Varghese N."/>
            <person name="Submissions S."/>
        </authorList>
    </citation>
    <scope>NUCLEOTIDE SEQUENCE [LARGE SCALE GENOMIC DNA]</scope>
    <source>
        <strain evidence="3">ATCC 43811</strain>
    </source>
</reference>
<gene>
    <name evidence="2" type="ORF">SAMN02745150_00322</name>
</gene>
<evidence type="ECO:0000256" key="1">
    <source>
        <dbReference type="SAM" id="MobiDB-lite"/>
    </source>
</evidence>
<dbReference type="STRING" id="34097.SAMN02745150_00322"/>
<dbReference type="RefSeq" id="WP_092317692.1">
    <property type="nucleotide sequence ID" value="NZ_FOKY01000001.1"/>
</dbReference>
<keyword evidence="3" id="KW-1185">Reference proteome</keyword>
<feature type="compositionally biased region" description="Polar residues" evidence="1">
    <location>
        <begin position="90"/>
        <end position="105"/>
    </location>
</feature>
<feature type="region of interest" description="Disordered" evidence="1">
    <location>
        <begin position="90"/>
        <end position="109"/>
    </location>
</feature>
<organism evidence="2 3">
    <name type="scientific">Brevinema andersonii</name>
    <dbReference type="NCBI Taxonomy" id="34097"/>
    <lineage>
        <taxon>Bacteria</taxon>
        <taxon>Pseudomonadati</taxon>
        <taxon>Spirochaetota</taxon>
        <taxon>Spirochaetia</taxon>
        <taxon>Brevinematales</taxon>
        <taxon>Brevinemataceae</taxon>
        <taxon>Brevinema</taxon>
    </lineage>
</organism>
<evidence type="ECO:0000313" key="3">
    <source>
        <dbReference type="Proteomes" id="UP000240042"/>
    </source>
</evidence>
<dbReference type="EMBL" id="FOKY01000001">
    <property type="protein sequence ID" value="SFB70043.1"/>
    <property type="molecule type" value="Genomic_DNA"/>
</dbReference>